<dbReference type="Gene3D" id="3.80.10.10">
    <property type="entry name" value="Ribonuclease Inhibitor"/>
    <property type="match status" value="1"/>
</dbReference>
<evidence type="ECO:0000313" key="2">
    <source>
        <dbReference type="Proteomes" id="UP000193944"/>
    </source>
</evidence>
<gene>
    <name evidence="1" type="ORF">BCR32DRAFT_286203</name>
</gene>
<keyword evidence="2" id="KW-1185">Reference proteome</keyword>
<comment type="caution">
    <text evidence="1">The sequence shown here is derived from an EMBL/GenBank/DDBJ whole genome shotgun (WGS) entry which is preliminary data.</text>
</comment>
<dbReference type="Proteomes" id="UP000193944">
    <property type="component" value="Unassembled WGS sequence"/>
</dbReference>
<dbReference type="SUPFAM" id="SSF52058">
    <property type="entry name" value="L domain-like"/>
    <property type="match status" value="1"/>
</dbReference>
<sequence>MSLNIKSFVVSIVCTNLQNFPFEMERRKANVFSRNRLTILLRGINNLTNLKYLNLSFNQMTTLLPEINMENNFTILPPEIDNIINLKKLKSQFHER</sequence>
<dbReference type="AlphaFoldDB" id="A0A1Y1W339"/>
<protein>
    <recommendedName>
        <fullName evidence="3">L domain-like protein</fullName>
    </recommendedName>
</protein>
<evidence type="ECO:0000313" key="1">
    <source>
        <dbReference type="EMBL" id="ORX67705.1"/>
    </source>
</evidence>
<proteinExistence type="predicted"/>
<dbReference type="InterPro" id="IPR032675">
    <property type="entry name" value="LRR_dom_sf"/>
</dbReference>
<dbReference type="OrthoDB" id="676979at2759"/>
<name>A0A1Y1W339_9FUNG</name>
<dbReference type="InterPro" id="IPR001611">
    <property type="entry name" value="Leu-rich_rpt"/>
</dbReference>
<evidence type="ECO:0008006" key="3">
    <source>
        <dbReference type="Google" id="ProtNLM"/>
    </source>
</evidence>
<organism evidence="1 2">
    <name type="scientific">Anaeromyces robustus</name>
    <dbReference type="NCBI Taxonomy" id="1754192"/>
    <lineage>
        <taxon>Eukaryota</taxon>
        <taxon>Fungi</taxon>
        <taxon>Fungi incertae sedis</taxon>
        <taxon>Chytridiomycota</taxon>
        <taxon>Chytridiomycota incertae sedis</taxon>
        <taxon>Neocallimastigomycetes</taxon>
        <taxon>Neocallimastigales</taxon>
        <taxon>Neocallimastigaceae</taxon>
        <taxon>Anaeromyces</taxon>
    </lineage>
</organism>
<reference evidence="1 2" key="2">
    <citation type="submission" date="2016-08" db="EMBL/GenBank/DDBJ databases">
        <title>Pervasive Adenine N6-methylation of Active Genes in Fungi.</title>
        <authorList>
            <consortium name="DOE Joint Genome Institute"/>
            <person name="Mondo S.J."/>
            <person name="Dannebaum R.O."/>
            <person name="Kuo R.C."/>
            <person name="Labutti K."/>
            <person name="Haridas S."/>
            <person name="Kuo A."/>
            <person name="Salamov A."/>
            <person name="Ahrendt S.R."/>
            <person name="Lipzen A."/>
            <person name="Sullivan W."/>
            <person name="Andreopoulos W.B."/>
            <person name="Clum A."/>
            <person name="Lindquist E."/>
            <person name="Daum C."/>
            <person name="Ramamoorthy G.K."/>
            <person name="Gryganskyi A."/>
            <person name="Culley D."/>
            <person name="Magnuson J.K."/>
            <person name="James T.Y."/>
            <person name="O'Malley M.A."/>
            <person name="Stajich J.E."/>
            <person name="Spatafora J.W."/>
            <person name="Visel A."/>
            <person name="Grigoriev I.V."/>
        </authorList>
    </citation>
    <scope>NUCLEOTIDE SEQUENCE [LARGE SCALE GENOMIC DNA]</scope>
    <source>
        <strain evidence="1 2">S4</strain>
    </source>
</reference>
<dbReference type="EMBL" id="MCFG01000433">
    <property type="protein sequence ID" value="ORX67705.1"/>
    <property type="molecule type" value="Genomic_DNA"/>
</dbReference>
<accession>A0A1Y1W339</accession>
<dbReference type="PROSITE" id="PS51450">
    <property type="entry name" value="LRR"/>
    <property type="match status" value="1"/>
</dbReference>
<reference evidence="1 2" key="1">
    <citation type="submission" date="2016-08" db="EMBL/GenBank/DDBJ databases">
        <title>A Parts List for Fungal Cellulosomes Revealed by Comparative Genomics.</title>
        <authorList>
            <consortium name="DOE Joint Genome Institute"/>
            <person name="Haitjema C.H."/>
            <person name="Gilmore S.P."/>
            <person name="Henske J.K."/>
            <person name="Solomon K.V."/>
            <person name="De Groot R."/>
            <person name="Kuo A."/>
            <person name="Mondo S.J."/>
            <person name="Salamov A.A."/>
            <person name="Labutti K."/>
            <person name="Zhao Z."/>
            <person name="Chiniquy J."/>
            <person name="Barry K."/>
            <person name="Brewer H.M."/>
            <person name="Purvine S.O."/>
            <person name="Wright A.T."/>
            <person name="Boxma B."/>
            <person name="Van Alen T."/>
            <person name="Hackstein J.H."/>
            <person name="Baker S.E."/>
            <person name="Grigoriev I.V."/>
            <person name="O'Malley M.A."/>
        </authorList>
    </citation>
    <scope>NUCLEOTIDE SEQUENCE [LARGE SCALE GENOMIC DNA]</scope>
    <source>
        <strain evidence="1 2">S4</strain>
    </source>
</reference>